<feature type="transmembrane region" description="Helical" evidence="1">
    <location>
        <begin position="138"/>
        <end position="156"/>
    </location>
</feature>
<keyword evidence="1" id="KW-1133">Transmembrane helix</keyword>
<dbReference type="Proteomes" id="UP000245670">
    <property type="component" value="Unassembled WGS sequence"/>
</dbReference>
<protein>
    <submittedName>
        <fullName evidence="2">DUF4271 domain-containing protein</fullName>
    </submittedName>
</protein>
<dbReference type="AlphaFoldDB" id="A0A2U2JBU5"/>
<comment type="caution">
    <text evidence="2">The sequence shown here is derived from an EMBL/GenBank/DDBJ whole genome shotgun (WGS) entry which is preliminary data.</text>
</comment>
<keyword evidence="3" id="KW-1185">Reference proteome</keyword>
<feature type="transmembrane region" description="Helical" evidence="1">
    <location>
        <begin position="162"/>
        <end position="180"/>
    </location>
</feature>
<sequence length="213" mass="25742">MQALERTYSNNYWITIIFMILLLVIFVLKLTNPEKLKGYAFSLLSKSFIEDEVEEDTSYFNSFQIFISLFSGLVLSMVLYNFLIFYSKQFTNSFFSFCIIFLSVFFYFMIKWGIEYLLSIVFKIKKRVRFFLVSKFSYLYSICFFLFLGVVLVQYSQLSTRFLLFFSILLFFTRFLLHFFNNKKLIFSKLFYFILYLCAFEIAPLLILFKLMF</sequence>
<feature type="transmembrane region" description="Helical" evidence="1">
    <location>
        <begin position="65"/>
        <end position="87"/>
    </location>
</feature>
<organism evidence="2 3">
    <name type="scientific">Polaribacter aquimarinus</name>
    <dbReference type="NCBI Taxonomy" id="2100726"/>
    <lineage>
        <taxon>Bacteria</taxon>
        <taxon>Pseudomonadati</taxon>
        <taxon>Bacteroidota</taxon>
        <taxon>Flavobacteriia</taxon>
        <taxon>Flavobacteriales</taxon>
        <taxon>Flavobacteriaceae</taxon>
    </lineage>
</organism>
<dbReference type="OrthoDB" id="1438590at2"/>
<dbReference type="InterPro" id="IPR025367">
    <property type="entry name" value="DUF4271"/>
</dbReference>
<feature type="transmembrane region" description="Helical" evidence="1">
    <location>
        <begin position="192"/>
        <end position="212"/>
    </location>
</feature>
<dbReference type="EMBL" id="QFFG01000002">
    <property type="protein sequence ID" value="PWG05813.1"/>
    <property type="molecule type" value="Genomic_DNA"/>
</dbReference>
<reference evidence="2 3" key="1">
    <citation type="submission" date="2018-05" db="EMBL/GenBank/DDBJ databases">
        <title>Polaribacter aquimarinus sp. nov., isolated from sediment in a sediment of sea.</title>
        <authorList>
            <person name="Lu D."/>
        </authorList>
    </citation>
    <scope>NUCLEOTIDE SEQUENCE [LARGE SCALE GENOMIC DNA]</scope>
    <source>
        <strain evidence="2 3">ZY113</strain>
    </source>
</reference>
<keyword evidence="1" id="KW-0472">Membrane</keyword>
<feature type="transmembrane region" description="Helical" evidence="1">
    <location>
        <begin position="93"/>
        <end position="118"/>
    </location>
</feature>
<gene>
    <name evidence="2" type="ORF">DIS07_05055</name>
</gene>
<evidence type="ECO:0000313" key="3">
    <source>
        <dbReference type="Proteomes" id="UP000245670"/>
    </source>
</evidence>
<dbReference type="Pfam" id="PF14093">
    <property type="entry name" value="DUF4271"/>
    <property type="match status" value="1"/>
</dbReference>
<evidence type="ECO:0000256" key="1">
    <source>
        <dbReference type="SAM" id="Phobius"/>
    </source>
</evidence>
<keyword evidence="1" id="KW-0812">Transmembrane</keyword>
<name>A0A2U2JBU5_9FLAO</name>
<evidence type="ECO:0000313" key="2">
    <source>
        <dbReference type="EMBL" id="PWG05813.1"/>
    </source>
</evidence>
<feature type="transmembrane region" description="Helical" evidence="1">
    <location>
        <begin position="12"/>
        <end position="31"/>
    </location>
</feature>
<accession>A0A2U2JBU5</accession>
<proteinExistence type="predicted"/>